<name>A0AAQ3PTB8_PASNO</name>
<evidence type="ECO:0000313" key="3">
    <source>
        <dbReference type="Proteomes" id="UP001341281"/>
    </source>
</evidence>
<dbReference type="EMBL" id="CP144745">
    <property type="protein sequence ID" value="WVZ53533.1"/>
    <property type="molecule type" value="Genomic_DNA"/>
</dbReference>
<proteinExistence type="predicted"/>
<evidence type="ECO:0000313" key="2">
    <source>
        <dbReference type="EMBL" id="WVZ53533.1"/>
    </source>
</evidence>
<dbReference type="Proteomes" id="UP001341281">
    <property type="component" value="Chromosome 01"/>
</dbReference>
<gene>
    <name evidence="2" type="ORF">U9M48_004460</name>
</gene>
<protein>
    <submittedName>
        <fullName evidence="2">Uncharacterized protein</fullName>
    </submittedName>
</protein>
<evidence type="ECO:0000256" key="1">
    <source>
        <dbReference type="SAM" id="MobiDB-lite"/>
    </source>
</evidence>
<sequence>MSPRRPCPVIPSPPFARLRHLAITAFAPPPLPLRSLTSLYATPRGVSRQQHRQASAEVTPSPWRSGVPVRRGVQLRTGCLARGVSHVVAPVLRPLRLLPRCLSALSFVDRAASRGAPPRRSSCTPTACSVLGKAGGFVLIVESPTVRFNGAVDGEVLTTEVLIGPRRELYMTWQGYGCFILVSLRWHCSCHSPLVLTTQLQREASSYTAWQQVVVDASLKLLTASIQDHEFCVLSSPMRSKVGGMRKHQAKLPLQDAIAKSNEIDKAYTSDDINCSNGVNMKLQTLEKIVKK</sequence>
<organism evidence="2 3">
    <name type="scientific">Paspalum notatum var. saurae</name>
    <dbReference type="NCBI Taxonomy" id="547442"/>
    <lineage>
        <taxon>Eukaryota</taxon>
        <taxon>Viridiplantae</taxon>
        <taxon>Streptophyta</taxon>
        <taxon>Embryophyta</taxon>
        <taxon>Tracheophyta</taxon>
        <taxon>Spermatophyta</taxon>
        <taxon>Magnoliopsida</taxon>
        <taxon>Liliopsida</taxon>
        <taxon>Poales</taxon>
        <taxon>Poaceae</taxon>
        <taxon>PACMAD clade</taxon>
        <taxon>Panicoideae</taxon>
        <taxon>Andropogonodae</taxon>
        <taxon>Paspaleae</taxon>
        <taxon>Paspalinae</taxon>
        <taxon>Paspalum</taxon>
    </lineage>
</organism>
<reference evidence="2 3" key="1">
    <citation type="submission" date="2024-02" db="EMBL/GenBank/DDBJ databases">
        <title>High-quality chromosome-scale genome assembly of Pensacola bahiagrass (Paspalum notatum Flugge var. saurae).</title>
        <authorList>
            <person name="Vega J.M."/>
            <person name="Podio M."/>
            <person name="Orjuela J."/>
            <person name="Siena L.A."/>
            <person name="Pessino S.C."/>
            <person name="Combes M.C."/>
            <person name="Mariac C."/>
            <person name="Albertini E."/>
            <person name="Pupilli F."/>
            <person name="Ortiz J.P.A."/>
            <person name="Leblanc O."/>
        </authorList>
    </citation>
    <scope>NUCLEOTIDE SEQUENCE [LARGE SCALE GENOMIC DNA]</scope>
    <source>
        <strain evidence="2">R1</strain>
        <tissue evidence="2">Leaf</tissue>
    </source>
</reference>
<feature type="region of interest" description="Disordered" evidence="1">
    <location>
        <begin position="44"/>
        <end position="63"/>
    </location>
</feature>
<dbReference type="AlphaFoldDB" id="A0AAQ3PTB8"/>
<keyword evidence="3" id="KW-1185">Reference proteome</keyword>
<accession>A0AAQ3PTB8</accession>